<dbReference type="AlphaFoldDB" id="A0AAW1MQW7"/>
<feature type="region of interest" description="Disordered" evidence="1">
    <location>
        <begin position="11"/>
        <end position="45"/>
    </location>
</feature>
<comment type="caution">
    <text evidence="3">The sequence shown here is derived from an EMBL/GenBank/DDBJ whole genome shotgun (WGS) entry which is preliminary data.</text>
</comment>
<proteinExistence type="predicted"/>
<feature type="domain" description="Helicase C-terminal" evidence="2">
    <location>
        <begin position="46"/>
        <end position="86"/>
    </location>
</feature>
<keyword evidence="4" id="KW-1185">Reference proteome</keyword>
<dbReference type="SUPFAM" id="SSF52540">
    <property type="entry name" value="P-loop containing nucleoside triphosphate hydrolases"/>
    <property type="match status" value="1"/>
</dbReference>
<evidence type="ECO:0000256" key="1">
    <source>
        <dbReference type="SAM" id="MobiDB-lite"/>
    </source>
</evidence>
<reference evidence="3" key="1">
    <citation type="submission" date="2024-03" db="EMBL/GenBank/DDBJ databases">
        <title>WGS assembly of Saponaria officinalis var. Norfolk2.</title>
        <authorList>
            <person name="Jenkins J."/>
            <person name="Shu S."/>
            <person name="Grimwood J."/>
            <person name="Barry K."/>
            <person name="Goodstein D."/>
            <person name="Schmutz J."/>
            <person name="Leebens-Mack J."/>
            <person name="Osbourn A."/>
        </authorList>
    </citation>
    <scope>NUCLEOTIDE SEQUENCE [LARGE SCALE GENOMIC DNA]</scope>
    <source>
        <strain evidence="3">JIC</strain>
    </source>
</reference>
<gene>
    <name evidence="3" type="ORF">RND81_02G171100</name>
</gene>
<organism evidence="3 4">
    <name type="scientific">Saponaria officinalis</name>
    <name type="common">Common soapwort</name>
    <name type="synonym">Lychnis saponaria</name>
    <dbReference type="NCBI Taxonomy" id="3572"/>
    <lineage>
        <taxon>Eukaryota</taxon>
        <taxon>Viridiplantae</taxon>
        <taxon>Streptophyta</taxon>
        <taxon>Embryophyta</taxon>
        <taxon>Tracheophyta</taxon>
        <taxon>Spermatophyta</taxon>
        <taxon>Magnoliopsida</taxon>
        <taxon>eudicotyledons</taxon>
        <taxon>Gunneridae</taxon>
        <taxon>Pentapetalae</taxon>
        <taxon>Caryophyllales</taxon>
        <taxon>Caryophyllaceae</taxon>
        <taxon>Caryophylleae</taxon>
        <taxon>Saponaria</taxon>
    </lineage>
</organism>
<dbReference type="Gene3D" id="3.40.50.300">
    <property type="entry name" value="P-loop containing nucleotide triphosphate hydrolases"/>
    <property type="match status" value="1"/>
</dbReference>
<dbReference type="EMBL" id="JBDFQZ010000002">
    <property type="protein sequence ID" value="KAK9750070.1"/>
    <property type="molecule type" value="Genomic_DNA"/>
</dbReference>
<sequence length="87" mass="9657">MWWLLQAFSLSSPDSSSPSRQVRTKMGRGFNRDSGGCSYRHDKSRNTSLEEGTKNLVDFREKGGVLICTDAAARGLDIPTISHVIQK</sequence>
<evidence type="ECO:0000313" key="4">
    <source>
        <dbReference type="Proteomes" id="UP001443914"/>
    </source>
</evidence>
<dbReference type="Pfam" id="PF00271">
    <property type="entry name" value="Helicase_C"/>
    <property type="match status" value="1"/>
</dbReference>
<dbReference type="Proteomes" id="UP001443914">
    <property type="component" value="Unassembled WGS sequence"/>
</dbReference>
<protein>
    <recommendedName>
        <fullName evidence="2">Helicase C-terminal domain-containing protein</fullName>
    </recommendedName>
</protein>
<accession>A0AAW1MQW7</accession>
<name>A0AAW1MQW7_SAPOF</name>
<evidence type="ECO:0000313" key="3">
    <source>
        <dbReference type="EMBL" id="KAK9750070.1"/>
    </source>
</evidence>
<dbReference type="InterPro" id="IPR001650">
    <property type="entry name" value="Helicase_C-like"/>
</dbReference>
<evidence type="ECO:0000259" key="2">
    <source>
        <dbReference type="Pfam" id="PF00271"/>
    </source>
</evidence>
<dbReference type="InterPro" id="IPR027417">
    <property type="entry name" value="P-loop_NTPase"/>
</dbReference>